<keyword evidence="3" id="KW-1185">Reference proteome</keyword>
<reference evidence="2 3" key="1">
    <citation type="journal article" date="2016" name="Stand. Genomic Sci.">
        <title>Complete genome sequence and genomic characterization of Microcystis panniformis FACHB 1757 by third-generation sequencing.</title>
        <authorList>
            <person name="Zhang J.Y."/>
            <person name="Guan R."/>
            <person name="Zhang H.J."/>
            <person name="Li H."/>
            <person name="Xiao P."/>
            <person name="Yu G.L."/>
            <person name="Du L."/>
            <person name="Cao D.M."/>
            <person name="Zhu B.C."/>
            <person name="Li R.H."/>
            <person name="Lu Z.H."/>
        </authorList>
    </citation>
    <scope>NUCLEOTIDE SEQUENCE [LARGE SCALE GENOMIC DNA]</scope>
    <source>
        <strain evidence="2 3">FACHB-1757</strain>
    </source>
</reference>
<protein>
    <submittedName>
        <fullName evidence="2">Uncharacterized protein</fullName>
    </submittedName>
</protein>
<keyword evidence="1" id="KW-0472">Membrane</keyword>
<organism evidence="2 3">
    <name type="scientific">Microcystis panniformis FACHB-1757</name>
    <dbReference type="NCBI Taxonomy" id="1638788"/>
    <lineage>
        <taxon>Bacteria</taxon>
        <taxon>Bacillati</taxon>
        <taxon>Cyanobacteriota</taxon>
        <taxon>Cyanophyceae</taxon>
        <taxon>Oscillatoriophycideae</taxon>
        <taxon>Chroococcales</taxon>
        <taxon>Microcystaceae</taxon>
        <taxon>Microcystis</taxon>
    </lineage>
</organism>
<dbReference type="KEGG" id="mpk:VL20_1781"/>
<evidence type="ECO:0000313" key="2">
    <source>
        <dbReference type="EMBL" id="AKV66920.1"/>
    </source>
</evidence>
<dbReference type="RefSeq" id="WP_052276084.1">
    <property type="nucleotide sequence ID" value="NZ_CP011339.1"/>
</dbReference>
<keyword evidence="1" id="KW-1133">Transmembrane helix</keyword>
<dbReference type="PATRIC" id="fig|1638788.3.peg.1790"/>
<name>A0A0K1RYM8_9CHRO</name>
<sequence>MAIIHWDKSILTFHLKEIIEDHESGDRTALFGLGTIVIGAVVLPAAVKLGRPILKQIIKSGLSLQARSSLIKTPTIPTTRSIINWIASS</sequence>
<feature type="transmembrane region" description="Helical" evidence="1">
    <location>
        <begin position="29"/>
        <end position="47"/>
    </location>
</feature>
<evidence type="ECO:0000313" key="3">
    <source>
        <dbReference type="Proteomes" id="UP000068167"/>
    </source>
</evidence>
<dbReference type="EMBL" id="CP011339">
    <property type="protein sequence ID" value="AKV66920.1"/>
    <property type="molecule type" value="Genomic_DNA"/>
</dbReference>
<keyword evidence="1" id="KW-0812">Transmembrane</keyword>
<proteinExistence type="predicted"/>
<evidence type="ECO:0000256" key="1">
    <source>
        <dbReference type="SAM" id="Phobius"/>
    </source>
</evidence>
<accession>A0A0K1RYM8</accession>
<gene>
    <name evidence="2" type="ORF">VL20_1781</name>
</gene>
<dbReference type="Proteomes" id="UP000068167">
    <property type="component" value="Chromosome"/>
</dbReference>
<dbReference type="AlphaFoldDB" id="A0A0K1RYM8"/>